<evidence type="ECO:0000256" key="2">
    <source>
        <dbReference type="ARBA" id="ARBA00022448"/>
    </source>
</evidence>
<comment type="similarity">
    <text evidence="1 4">Belongs to the PstS family.</text>
</comment>
<evidence type="ECO:0000256" key="3">
    <source>
        <dbReference type="ARBA" id="ARBA00022592"/>
    </source>
</evidence>
<evidence type="ECO:0000313" key="8">
    <source>
        <dbReference type="Proteomes" id="UP000608530"/>
    </source>
</evidence>
<dbReference type="CDD" id="cd13565">
    <property type="entry name" value="PBP2_PstS"/>
    <property type="match status" value="1"/>
</dbReference>
<protein>
    <recommendedName>
        <fullName evidence="4">Phosphate-binding protein</fullName>
    </recommendedName>
</protein>
<dbReference type="AlphaFoldDB" id="A0A934Q8Z5"/>
<evidence type="ECO:0000256" key="1">
    <source>
        <dbReference type="ARBA" id="ARBA00008725"/>
    </source>
</evidence>
<feature type="chain" id="PRO_5037089695" description="Phosphate-binding protein" evidence="5">
    <location>
        <begin position="25"/>
        <end position="365"/>
    </location>
</feature>
<dbReference type="GO" id="GO:0042301">
    <property type="term" value="F:phosphate ion binding"/>
    <property type="evidence" value="ECO:0007669"/>
    <property type="project" value="InterPro"/>
</dbReference>
<dbReference type="InterPro" id="IPR050962">
    <property type="entry name" value="Phosphate-bind_PstS"/>
</dbReference>
<dbReference type="SUPFAM" id="SSF53850">
    <property type="entry name" value="Periplasmic binding protein-like II"/>
    <property type="match status" value="1"/>
</dbReference>
<dbReference type="EMBL" id="JAEHOH010000019">
    <property type="protein sequence ID" value="MBK0419948.1"/>
    <property type="molecule type" value="Genomic_DNA"/>
</dbReference>
<dbReference type="PANTHER" id="PTHR42996:SF1">
    <property type="entry name" value="PHOSPHATE-BINDING PROTEIN PSTS"/>
    <property type="match status" value="1"/>
</dbReference>
<keyword evidence="8" id="KW-1185">Reference proteome</keyword>
<evidence type="ECO:0000256" key="4">
    <source>
        <dbReference type="PIRNR" id="PIRNR002756"/>
    </source>
</evidence>
<evidence type="ECO:0000256" key="5">
    <source>
        <dbReference type="SAM" id="SignalP"/>
    </source>
</evidence>
<keyword evidence="2 4" id="KW-0813">Transport</keyword>
<dbReference type="Gene3D" id="3.40.190.10">
    <property type="entry name" value="Periplasmic binding protein-like II"/>
    <property type="match status" value="2"/>
</dbReference>
<dbReference type="GO" id="GO:0043190">
    <property type="term" value="C:ATP-binding cassette (ABC) transporter complex"/>
    <property type="evidence" value="ECO:0007669"/>
    <property type="project" value="InterPro"/>
</dbReference>
<keyword evidence="3 4" id="KW-0592">Phosphate transport</keyword>
<dbReference type="Pfam" id="PF12849">
    <property type="entry name" value="PBP_like_2"/>
    <property type="match status" value="1"/>
</dbReference>
<feature type="domain" description="PBP" evidence="6">
    <location>
        <begin position="38"/>
        <end position="335"/>
    </location>
</feature>
<dbReference type="Proteomes" id="UP000608530">
    <property type="component" value="Unassembled WGS sequence"/>
</dbReference>
<name>A0A934Q8Z5_9MICO</name>
<gene>
    <name evidence="7" type="ORF">JD276_13000</name>
</gene>
<accession>A0A934Q8Z5</accession>
<dbReference type="GO" id="GO:0035435">
    <property type="term" value="P:phosphate ion transmembrane transport"/>
    <property type="evidence" value="ECO:0007669"/>
    <property type="project" value="InterPro"/>
</dbReference>
<dbReference type="PANTHER" id="PTHR42996">
    <property type="entry name" value="PHOSPHATE-BINDING PROTEIN PSTS"/>
    <property type="match status" value="1"/>
</dbReference>
<dbReference type="InterPro" id="IPR005673">
    <property type="entry name" value="ABC_phos-bd_PstS"/>
</dbReference>
<evidence type="ECO:0000259" key="6">
    <source>
        <dbReference type="Pfam" id="PF12849"/>
    </source>
</evidence>
<comment type="caution">
    <text evidence="7">The sequence shown here is derived from an EMBL/GenBank/DDBJ whole genome shotgun (WGS) entry which is preliminary data.</text>
</comment>
<dbReference type="PIRSF" id="PIRSF002756">
    <property type="entry name" value="PstS"/>
    <property type="match status" value="1"/>
</dbReference>
<keyword evidence="5" id="KW-0732">Signal</keyword>
<organism evidence="7 8">
    <name type="scientific">Leucobacter chromiisoli</name>
    <dbReference type="NCBI Taxonomy" id="2796471"/>
    <lineage>
        <taxon>Bacteria</taxon>
        <taxon>Bacillati</taxon>
        <taxon>Actinomycetota</taxon>
        <taxon>Actinomycetes</taxon>
        <taxon>Micrococcales</taxon>
        <taxon>Microbacteriaceae</taxon>
        <taxon>Leucobacter</taxon>
    </lineage>
</organism>
<proteinExistence type="inferred from homology"/>
<dbReference type="InterPro" id="IPR024370">
    <property type="entry name" value="PBP_domain"/>
</dbReference>
<reference evidence="7" key="1">
    <citation type="submission" date="2020-12" db="EMBL/GenBank/DDBJ databases">
        <title>Leucobacter sp. CAS1, isolated from Chromium sludge.</title>
        <authorList>
            <person name="Xu Z."/>
        </authorList>
    </citation>
    <scope>NUCLEOTIDE SEQUENCE</scope>
    <source>
        <strain evidence="7">CSA1</strain>
    </source>
</reference>
<feature type="signal peptide" evidence="5">
    <location>
        <begin position="1"/>
        <end position="24"/>
    </location>
</feature>
<sequence>MKFSPVIKTAAIGGIAVLALTSCAANEQGAGGDGGADSSLSGELIGAGASSQGSAQEAWVAGFQTNHADVTVNYDPTGSGAGRETFQQGASAFAGSDRAFKAEEIEAGPFDACAADSGIVEFPAYISPIALVFNVEGVDSLKLDASTVAKIFSGEITKWNDPAIAGQNEGASLPDQNIVAVHRSDKSGTTENFTDYLAAAAAEDWTVGAIEEWPTEFGGEAAQGTSGVVEAVANGVGTIGYADASRAGDLSTVEIKVGEEYVAYSPEAAAAIVDASPLEEGRGDHDLAVTIDRTTSAEGVYPIVLVSYLVGCEQYEDAANAELVKEYFSYIVSEEGQSTASEAAGSAPISEDLRTRVQTAIDAIQ</sequence>
<evidence type="ECO:0000313" key="7">
    <source>
        <dbReference type="EMBL" id="MBK0419948.1"/>
    </source>
</evidence>
<dbReference type="RefSeq" id="WP_200116080.1">
    <property type="nucleotide sequence ID" value="NZ_JAEHOH010000019.1"/>
</dbReference>
<dbReference type="PROSITE" id="PS51257">
    <property type="entry name" value="PROKAR_LIPOPROTEIN"/>
    <property type="match status" value="1"/>
</dbReference>